<keyword evidence="2" id="KW-1185">Reference proteome</keyword>
<evidence type="ECO:0000313" key="1">
    <source>
        <dbReference type="EMBL" id="CAK0799274.1"/>
    </source>
</evidence>
<protein>
    <submittedName>
        <fullName evidence="1">Uncharacterized protein</fullName>
    </submittedName>
</protein>
<sequence length="428" mass="47874">MMIYKDVGVNGGIELDRWHITHGDAKKAMVQASIYAHTLSTTVVMKAKRGPFGGAGFLGSLSDCLDHWKEVVRGRPDPVFNFFYPWISEDLGQNDVVDYGSANHKQQIFDIAVAHPIVKNVGAETKHARWFAWFKAFRETLSEGWSVLCMAIWWPSPDAMEAMGAMYVANSHIDVDADSPQDDGALTAEAKSSSMKASAEEIKLKRGMFSHTLQFSGMVLINRKVKYICDIACYLIRPAEEYQAIGITQCKTTLGLEHYYVCAASGFHLQVLQEIVERCVDVLSQVKGLRSHVTSSEDSHKRARSLATTAFRLMLGFVSMHFASRSMYTHGLPFRALQLLSKDPGERQSCLTWLESVAKVLGDLEKAMAVETDGFYKSVHKKLVWPSMQFPREMLLLLESCEFAGVPVEEVQKPLREFATSWGGTKVI</sequence>
<gene>
    <name evidence="1" type="ORF">PCOR1329_LOCUS7786</name>
</gene>
<evidence type="ECO:0000313" key="2">
    <source>
        <dbReference type="Proteomes" id="UP001189429"/>
    </source>
</evidence>
<dbReference type="Proteomes" id="UP001189429">
    <property type="component" value="Unassembled WGS sequence"/>
</dbReference>
<proteinExistence type="predicted"/>
<dbReference type="EMBL" id="CAUYUJ010002114">
    <property type="protein sequence ID" value="CAK0799274.1"/>
    <property type="molecule type" value="Genomic_DNA"/>
</dbReference>
<organism evidence="1 2">
    <name type="scientific">Prorocentrum cordatum</name>
    <dbReference type="NCBI Taxonomy" id="2364126"/>
    <lineage>
        <taxon>Eukaryota</taxon>
        <taxon>Sar</taxon>
        <taxon>Alveolata</taxon>
        <taxon>Dinophyceae</taxon>
        <taxon>Prorocentrales</taxon>
        <taxon>Prorocentraceae</taxon>
        <taxon>Prorocentrum</taxon>
    </lineage>
</organism>
<reference evidence="1" key="1">
    <citation type="submission" date="2023-10" db="EMBL/GenBank/DDBJ databases">
        <authorList>
            <person name="Chen Y."/>
            <person name="Shah S."/>
            <person name="Dougan E. K."/>
            <person name="Thang M."/>
            <person name="Chan C."/>
        </authorList>
    </citation>
    <scope>NUCLEOTIDE SEQUENCE [LARGE SCALE GENOMIC DNA]</scope>
</reference>
<accession>A0ABN9Q829</accession>
<name>A0ABN9Q829_9DINO</name>
<comment type="caution">
    <text evidence="1">The sequence shown here is derived from an EMBL/GenBank/DDBJ whole genome shotgun (WGS) entry which is preliminary data.</text>
</comment>